<dbReference type="EC" id="2.3.1.282" evidence="5"/>
<dbReference type="InterPro" id="IPR023213">
    <property type="entry name" value="CAT-like_dom_sf"/>
</dbReference>
<reference evidence="14 15" key="1">
    <citation type="submission" date="2020-12" db="EMBL/GenBank/DDBJ databases">
        <title>Complete genome sequence of Mycobacterium heckeshornense JCM 15655T, closely related to a pathogenic non-tuberculous mycobacterial species Mycobacterium xenopi.</title>
        <authorList>
            <person name="Yoshida M."/>
            <person name="Fukano H."/>
            <person name="Asakura T."/>
            <person name="Suzuki M."/>
            <person name="Hoshino Y."/>
        </authorList>
    </citation>
    <scope>NUCLEOTIDE SEQUENCE [LARGE SCALE GENOMIC DNA]</scope>
    <source>
        <strain evidence="14 15">JCM 15655</strain>
    </source>
</reference>
<evidence type="ECO:0000256" key="9">
    <source>
        <dbReference type="ARBA" id="ARBA00023315"/>
    </source>
</evidence>
<evidence type="ECO:0000256" key="12">
    <source>
        <dbReference type="ARBA" id="ARBA00033407"/>
    </source>
</evidence>
<organism evidence="14 15">
    <name type="scientific">Mycobacterium heckeshornense</name>
    <dbReference type="NCBI Taxonomy" id="110505"/>
    <lineage>
        <taxon>Bacteria</taxon>
        <taxon>Bacillati</taxon>
        <taxon>Actinomycetota</taxon>
        <taxon>Actinomycetes</taxon>
        <taxon>Mycobacteriales</taxon>
        <taxon>Mycobacteriaceae</taxon>
        <taxon>Mycobacterium</taxon>
    </lineage>
</organism>
<name>A0A7R7YPE9_9MYCO</name>
<dbReference type="SUPFAM" id="SSF52777">
    <property type="entry name" value="CoA-dependent acyltransferases"/>
    <property type="match status" value="2"/>
</dbReference>
<comment type="catalytic activity">
    <reaction evidence="2">
        <text>2 a mycocerosyl-[mycocerosic acid synthase] + a phenolphthiocerol = a dimycocerosyl phenolphthiocerol + 2 holo-[mycocerosic acid synthase].</text>
        <dbReference type="EC" id="2.3.1.282"/>
    </reaction>
</comment>
<dbReference type="EMBL" id="AP024237">
    <property type="protein sequence ID" value="BCO33673.1"/>
    <property type="molecule type" value="Genomic_DNA"/>
</dbReference>
<dbReference type="Proteomes" id="UP000595446">
    <property type="component" value="Chromosome"/>
</dbReference>
<evidence type="ECO:0000256" key="10">
    <source>
        <dbReference type="ARBA" id="ARBA00030465"/>
    </source>
</evidence>
<dbReference type="InterPro" id="IPR052058">
    <property type="entry name" value="Alcohol_O-acetyltransferase"/>
</dbReference>
<evidence type="ECO:0000256" key="6">
    <source>
        <dbReference type="ARBA" id="ARBA00013449"/>
    </source>
</evidence>
<evidence type="ECO:0000256" key="4">
    <source>
        <dbReference type="ARBA" id="ARBA00006558"/>
    </source>
</evidence>
<evidence type="ECO:0000256" key="2">
    <source>
        <dbReference type="ARBA" id="ARBA00000625"/>
    </source>
</evidence>
<evidence type="ECO:0000259" key="13">
    <source>
        <dbReference type="Pfam" id="PF16911"/>
    </source>
</evidence>
<evidence type="ECO:0000256" key="1">
    <source>
        <dbReference type="ARBA" id="ARBA00000026"/>
    </source>
</evidence>
<dbReference type="Gene3D" id="3.30.559.30">
    <property type="entry name" value="Nonribosomal peptide synthetase, condensation domain"/>
    <property type="match status" value="1"/>
</dbReference>
<evidence type="ECO:0000256" key="11">
    <source>
        <dbReference type="ARBA" id="ARBA00032317"/>
    </source>
</evidence>
<keyword evidence="7" id="KW-0443">Lipid metabolism</keyword>
<evidence type="ECO:0000256" key="5">
    <source>
        <dbReference type="ARBA" id="ARBA00012866"/>
    </source>
</evidence>
<keyword evidence="7" id="KW-0444">Lipid biosynthesis</keyword>
<dbReference type="InterPro" id="IPR031641">
    <property type="entry name" value="PapA_C"/>
</dbReference>
<dbReference type="PANTHER" id="PTHR28037:SF1">
    <property type="entry name" value="ALCOHOL O-ACETYLTRANSFERASE 1-RELATED"/>
    <property type="match status" value="1"/>
</dbReference>
<comment type="catalytic activity">
    <reaction evidence="1">
        <text>2 a mycocerosyl-[mycocerosic acid synthase] + a phthiocerol = a dimycocerosyl phthiocerol + 2 holo-[mycocerosic acid synthase].</text>
        <dbReference type="EC" id="2.3.1.282"/>
    </reaction>
</comment>
<feature type="domain" description="Phthiocerol/phthiodiolone dimycocerosyl transferase C-terminal" evidence="13">
    <location>
        <begin position="227"/>
        <end position="330"/>
    </location>
</feature>
<accession>A0A7R7YPE9</accession>
<keyword evidence="15" id="KW-1185">Reference proteome</keyword>
<comment type="catalytic activity">
    <reaction evidence="3">
        <text>2 a mycocerosyl-[mycocerosic acid synthase] + a phthiodiolone = a dimycocerosyl phthiodiolone + 2 holo-[mycocerosic acid synthase].</text>
        <dbReference type="EC" id="2.3.1.282"/>
    </reaction>
</comment>
<keyword evidence="8" id="KW-0808">Transferase</keyword>
<evidence type="ECO:0000256" key="3">
    <source>
        <dbReference type="ARBA" id="ARBA00001907"/>
    </source>
</evidence>
<dbReference type="AlphaFoldDB" id="A0A7R7YPE9"/>
<dbReference type="GO" id="GO:0016746">
    <property type="term" value="F:acyltransferase activity"/>
    <property type="evidence" value="ECO:0007669"/>
    <property type="project" value="UniProtKB-KW"/>
</dbReference>
<dbReference type="PANTHER" id="PTHR28037">
    <property type="entry name" value="ALCOHOL O-ACETYLTRANSFERASE 1-RELATED"/>
    <property type="match status" value="1"/>
</dbReference>
<proteinExistence type="inferred from homology"/>
<evidence type="ECO:0000256" key="8">
    <source>
        <dbReference type="ARBA" id="ARBA00022679"/>
    </source>
</evidence>
<dbReference type="Pfam" id="PF16911">
    <property type="entry name" value="PapA_C"/>
    <property type="match status" value="1"/>
</dbReference>
<sequence>MTPQLRRPLSPQERWYWIADQLSPLNVVARVRLHGQISHDLLEAAAAALAAEYPVLRVAITTDADGTNPSFLPSARPIDIRTVRGDDAEWQRQVDSYELATSLNWHTGPLVRIVHVAGNSGDVHDLVLTGSHIVADGFTVIWLMFRLLEHADRLDRSPGDTQTISRSAVGAPEDRLPARYRGVRGIARIASSVIADGLATAITRPRRLRPETPVPASQRRTRLLCRNLSGSQLDALIGRCHAEGVTVTGALVAAMAMAIGPVVAQKDSGWIGITSPVDTRAAAVPPVPFDEAGAFVSSLTSIVRFGGGRDLWSIAQQVNRSMRRRIRFGQHLAEQNAVRYVCPASLDTSDRAIRLMERLGVTSNVCLTNVGRLDFLPARIGEWSLSGGQGAGSLSIGGYLMAAAGTVHGQLFWNFTYIDDVVSQPTAQKFADDAVATLLDALD</sequence>
<dbReference type="Gene3D" id="3.30.559.10">
    <property type="entry name" value="Chloramphenicol acetyltransferase-like domain"/>
    <property type="match status" value="1"/>
</dbReference>
<evidence type="ECO:0000313" key="14">
    <source>
        <dbReference type="EMBL" id="BCO33673.1"/>
    </source>
</evidence>
<evidence type="ECO:0000256" key="7">
    <source>
        <dbReference type="ARBA" id="ARBA00022516"/>
    </source>
</evidence>
<evidence type="ECO:0000313" key="15">
    <source>
        <dbReference type="Proteomes" id="UP000595446"/>
    </source>
</evidence>
<keyword evidence="9" id="KW-0012">Acyltransferase</keyword>
<protein>
    <recommendedName>
        <fullName evidence="6">Phthiocerol/phthiodiolone dimycocerosyl transferase</fullName>
        <ecNumber evidence="5">2.3.1.282</ecNumber>
    </recommendedName>
    <alternativeName>
        <fullName evidence="12">Acyltransferase PapA5</fullName>
    </alternativeName>
    <alternativeName>
        <fullName evidence="10">Phthiocerol/phthiodiolone O-acyltransferase</fullName>
    </alternativeName>
    <alternativeName>
        <fullName evidence="11">Polyketide synthase-associated protein A5</fullName>
    </alternativeName>
</protein>
<comment type="similarity">
    <text evidence="4">Belongs to the acyltransferase PapA5 family.</text>
</comment>
<gene>
    <name evidence="14" type="ORF">MHEC_01060</name>
</gene>